<dbReference type="Pfam" id="PF07963">
    <property type="entry name" value="N_methyl"/>
    <property type="match status" value="1"/>
</dbReference>
<dbReference type="KEGG" id="saci:Sinac_0907"/>
<gene>
    <name evidence="2" type="ordered locus">Sinac_0907</name>
</gene>
<dbReference type="NCBIfam" id="TIGR04294">
    <property type="entry name" value="pre_pil_HX9DG"/>
    <property type="match status" value="1"/>
</dbReference>
<accession>L0D7T3</accession>
<feature type="domain" description="DUF1559" evidence="1">
    <location>
        <begin position="30"/>
        <end position="312"/>
    </location>
</feature>
<dbReference type="eggNOG" id="COG4968">
    <property type="taxonomic scope" value="Bacteria"/>
</dbReference>
<name>L0D7T3_SINAD</name>
<dbReference type="OrthoDB" id="264135at2"/>
<protein>
    <submittedName>
        <fullName evidence="2">Prepilin-type N-terminal cleavage/methylation domain-containing protein</fullName>
    </submittedName>
</protein>
<dbReference type="Gene3D" id="3.30.700.10">
    <property type="entry name" value="Glycoprotein, Type 4 Pilin"/>
    <property type="match status" value="1"/>
</dbReference>
<dbReference type="HOGENOM" id="CLU_041661_0_0_0"/>
<dbReference type="STRING" id="886293.Sinac_0907"/>
<evidence type="ECO:0000313" key="3">
    <source>
        <dbReference type="Proteomes" id="UP000010798"/>
    </source>
</evidence>
<dbReference type="PANTHER" id="PTHR30093">
    <property type="entry name" value="GENERAL SECRETION PATHWAY PROTEIN G"/>
    <property type="match status" value="1"/>
</dbReference>
<dbReference type="Proteomes" id="UP000010798">
    <property type="component" value="Chromosome"/>
</dbReference>
<dbReference type="EMBL" id="CP003364">
    <property type="protein sequence ID" value="AGA25312.1"/>
    <property type="molecule type" value="Genomic_DNA"/>
</dbReference>
<dbReference type="InterPro" id="IPR012902">
    <property type="entry name" value="N_methyl_site"/>
</dbReference>
<dbReference type="Pfam" id="PF07596">
    <property type="entry name" value="SBP_bac_10"/>
    <property type="match status" value="1"/>
</dbReference>
<dbReference type="RefSeq" id="WP_015244490.1">
    <property type="nucleotide sequence ID" value="NC_019892.1"/>
</dbReference>
<reference evidence="2 3" key="1">
    <citation type="submission" date="2012-02" db="EMBL/GenBank/DDBJ databases">
        <title>Complete sequence of chromosome of Singulisphaera acidiphila DSM 18658.</title>
        <authorList>
            <consortium name="US DOE Joint Genome Institute (JGI-PGF)"/>
            <person name="Lucas S."/>
            <person name="Copeland A."/>
            <person name="Lapidus A."/>
            <person name="Glavina del Rio T."/>
            <person name="Dalin E."/>
            <person name="Tice H."/>
            <person name="Bruce D."/>
            <person name="Goodwin L."/>
            <person name="Pitluck S."/>
            <person name="Peters L."/>
            <person name="Ovchinnikova G."/>
            <person name="Chertkov O."/>
            <person name="Kyrpides N."/>
            <person name="Mavromatis K."/>
            <person name="Ivanova N."/>
            <person name="Brettin T."/>
            <person name="Detter J.C."/>
            <person name="Han C."/>
            <person name="Larimer F."/>
            <person name="Land M."/>
            <person name="Hauser L."/>
            <person name="Markowitz V."/>
            <person name="Cheng J.-F."/>
            <person name="Hugenholtz P."/>
            <person name="Woyke T."/>
            <person name="Wu D."/>
            <person name="Tindall B."/>
            <person name="Pomrenke H."/>
            <person name="Brambilla E."/>
            <person name="Klenk H.-P."/>
            <person name="Eisen J.A."/>
        </authorList>
    </citation>
    <scope>NUCLEOTIDE SEQUENCE [LARGE SCALE GENOMIC DNA]</scope>
    <source>
        <strain evidence="3">ATCC BAA-1392 / DSM 18658 / VKM B-2454 / MOB10</strain>
    </source>
</reference>
<proteinExistence type="predicted"/>
<dbReference type="InterPro" id="IPR045584">
    <property type="entry name" value="Pilin-like"/>
</dbReference>
<dbReference type="SUPFAM" id="SSF54523">
    <property type="entry name" value="Pili subunits"/>
    <property type="match status" value="1"/>
</dbReference>
<dbReference type="NCBIfam" id="TIGR02532">
    <property type="entry name" value="IV_pilin_GFxxxE"/>
    <property type="match status" value="1"/>
</dbReference>
<dbReference type="PANTHER" id="PTHR30093:SF2">
    <property type="entry name" value="TYPE II SECRETION SYSTEM PROTEIN H"/>
    <property type="match status" value="1"/>
</dbReference>
<dbReference type="InterPro" id="IPR011453">
    <property type="entry name" value="DUF1559"/>
</dbReference>
<sequence length="332" mass="35824">MKRRAFTLIELLVVVSIIGLLIGLLLPAVQAARESARRMQCVNNLKQVALGTHNFETANGSFPLGTSSGPSLASTLVFLLPFLEQGNRYDQFDLTANVSDTWTNLTVRSQDISMFLCPSDPSRGQWVDPLIQAGQPPAVTGRTNYFGNLGVHGWAYNSKGDVIKDSRHIGVFAYLSSTRLAEISDGSSNTVMFAEIKRGAAPASDDLDVIVVLPNLWGAGNPATNANNLKPLAVCNTLPGYKRIPYVGLQYQRGSLNSALYTHTLVPNSKNRDCISATVDQIHLASRSYHPGGVNVALCDGSVRSIKESIQLDVWKALGTRAGAETIDSTSY</sequence>
<dbReference type="AlphaFoldDB" id="L0D7T3"/>
<keyword evidence="3" id="KW-1185">Reference proteome</keyword>
<organism evidence="2 3">
    <name type="scientific">Singulisphaera acidiphila (strain ATCC BAA-1392 / DSM 18658 / VKM B-2454 / MOB10)</name>
    <dbReference type="NCBI Taxonomy" id="886293"/>
    <lineage>
        <taxon>Bacteria</taxon>
        <taxon>Pseudomonadati</taxon>
        <taxon>Planctomycetota</taxon>
        <taxon>Planctomycetia</taxon>
        <taxon>Isosphaerales</taxon>
        <taxon>Isosphaeraceae</taxon>
        <taxon>Singulisphaera</taxon>
    </lineage>
</organism>
<dbReference type="InterPro" id="IPR027558">
    <property type="entry name" value="Pre_pil_HX9DG_C"/>
</dbReference>
<evidence type="ECO:0000259" key="1">
    <source>
        <dbReference type="Pfam" id="PF07596"/>
    </source>
</evidence>
<evidence type="ECO:0000313" key="2">
    <source>
        <dbReference type="EMBL" id="AGA25312.1"/>
    </source>
</evidence>